<protein>
    <submittedName>
        <fullName evidence="2">Uncharacterized protein</fullName>
    </submittedName>
</protein>
<organism evidence="2 3">
    <name type="scientific">Stenotrophomonas cyclobalanopsidis</name>
    <dbReference type="NCBI Taxonomy" id="2771362"/>
    <lineage>
        <taxon>Bacteria</taxon>
        <taxon>Pseudomonadati</taxon>
        <taxon>Pseudomonadota</taxon>
        <taxon>Gammaproteobacteria</taxon>
        <taxon>Lysobacterales</taxon>
        <taxon>Lysobacteraceae</taxon>
        <taxon>Stenotrophomonas</taxon>
    </lineage>
</organism>
<keyword evidence="3" id="KW-1185">Reference proteome</keyword>
<gene>
    <name evidence="2" type="ORF">FJU31_06140</name>
</gene>
<feature type="signal peptide" evidence="1">
    <location>
        <begin position="1"/>
        <end position="22"/>
    </location>
</feature>
<accession>A0ABQ6T304</accession>
<proteinExistence type="predicted"/>
<feature type="chain" id="PRO_5047401524" evidence="1">
    <location>
        <begin position="23"/>
        <end position="249"/>
    </location>
</feature>
<keyword evidence="1" id="KW-0732">Signal</keyword>
<comment type="caution">
    <text evidence="2">The sequence shown here is derived from an EMBL/GenBank/DDBJ whole genome shotgun (WGS) entry which is preliminary data.</text>
</comment>
<evidence type="ECO:0000313" key="2">
    <source>
        <dbReference type="EMBL" id="KAA9001531.1"/>
    </source>
</evidence>
<name>A0ABQ6T304_9GAMM</name>
<dbReference type="Proteomes" id="UP000326367">
    <property type="component" value="Unassembled WGS sequence"/>
</dbReference>
<reference evidence="2 3" key="1">
    <citation type="journal article" date="2020" name="Antonie Van Leeuwenhoek">
        <title>Stenotrophomonas cyclobalanopsidis sp. nov., isolated from the leaf spot disease of Cyclobalanopsis patelliformis.</title>
        <authorList>
            <person name="Bian D.R."/>
            <person name="Xue H."/>
            <person name="Piao C.G."/>
            <person name="Li Y."/>
        </authorList>
    </citation>
    <scope>NUCLEOTIDE SEQUENCE [LARGE SCALE GENOMIC DNA]</scope>
    <source>
        <strain evidence="2 3">TPQG1-4</strain>
    </source>
</reference>
<evidence type="ECO:0000313" key="3">
    <source>
        <dbReference type="Proteomes" id="UP000326367"/>
    </source>
</evidence>
<sequence>MKHRFSRTALLASLIVSGTSTAATTTAVDLEKAAGQATMIETRHADGPHRGNDLFTTSYYLGGTILMSWNDDQRVLLLCKDAAYLDLPGMKPAASDLPLEKRSLVAYHAMLATFGGVSAIGGLVDGRLTVAEDGSEVRRQAERRWAYGIERYDVITQRMPGGALRVRALKTATVNNATPSKPGDSFSSDEDQAARLAELGAVGSWTEITIYDTPARGNVHPNLSLKDWVSVKGDNAATVGEARRINGCE</sequence>
<dbReference type="RefSeq" id="WP_150453951.1">
    <property type="nucleotide sequence ID" value="NZ_VYKI01000005.1"/>
</dbReference>
<dbReference type="EMBL" id="VYKI01000005">
    <property type="protein sequence ID" value="KAA9001531.1"/>
    <property type="molecule type" value="Genomic_DNA"/>
</dbReference>
<evidence type="ECO:0000256" key="1">
    <source>
        <dbReference type="SAM" id="SignalP"/>
    </source>
</evidence>